<evidence type="ECO:0000256" key="2">
    <source>
        <dbReference type="ARBA" id="ARBA00023125"/>
    </source>
</evidence>
<dbReference type="Proteomes" id="UP000694941">
    <property type="component" value="Unplaced"/>
</dbReference>
<dbReference type="PROSITE" id="PS00027">
    <property type="entry name" value="HOMEOBOX_1"/>
    <property type="match status" value="1"/>
</dbReference>
<dbReference type="SMART" id="SM00389">
    <property type="entry name" value="HOX"/>
    <property type="match status" value="1"/>
</dbReference>
<dbReference type="InterPro" id="IPR001356">
    <property type="entry name" value="HD"/>
</dbReference>
<dbReference type="PRINTS" id="PR00024">
    <property type="entry name" value="HOMEOBOX"/>
</dbReference>
<evidence type="ECO:0000256" key="7">
    <source>
        <dbReference type="SAM" id="MobiDB-lite"/>
    </source>
</evidence>
<reference evidence="10" key="1">
    <citation type="submission" date="2025-08" db="UniProtKB">
        <authorList>
            <consortium name="RefSeq"/>
        </authorList>
    </citation>
    <scope>IDENTIFICATION</scope>
    <source>
        <tissue evidence="10">Muscle</tissue>
    </source>
</reference>
<dbReference type="SUPFAM" id="SSF46689">
    <property type="entry name" value="Homeodomain-like"/>
    <property type="match status" value="1"/>
</dbReference>
<comment type="subcellular location">
    <subcellularLocation>
        <location evidence="1 5 6">Nucleus</location>
    </subcellularLocation>
</comment>
<dbReference type="InterPro" id="IPR009057">
    <property type="entry name" value="Homeodomain-like_sf"/>
</dbReference>
<dbReference type="GeneID" id="106468947"/>
<protein>
    <submittedName>
        <fullName evidence="10">Homeobox protein GBX-2-like</fullName>
    </submittedName>
</protein>
<dbReference type="RefSeq" id="XP_013784854.1">
    <property type="nucleotide sequence ID" value="XM_013929400.1"/>
</dbReference>
<name>A0ABM1BM92_LIMPO</name>
<gene>
    <name evidence="10" type="primary">LOC106468947</name>
</gene>
<keyword evidence="9" id="KW-1185">Reference proteome</keyword>
<dbReference type="InterPro" id="IPR042982">
    <property type="entry name" value="GBX-1/2"/>
</dbReference>
<feature type="domain" description="Homeobox" evidence="8">
    <location>
        <begin position="57"/>
        <end position="117"/>
    </location>
</feature>
<evidence type="ECO:0000313" key="10">
    <source>
        <dbReference type="RefSeq" id="XP_013784854.1"/>
    </source>
</evidence>
<evidence type="ECO:0000256" key="5">
    <source>
        <dbReference type="PROSITE-ProRule" id="PRU00108"/>
    </source>
</evidence>
<dbReference type="InterPro" id="IPR020479">
    <property type="entry name" value="HD_metazoa"/>
</dbReference>
<sequence>MVSNPASPHQLSNTRDVNSKDTHENIKVHRKKKTTIHEQQSSRSKADKSDLYFLSQGKHRRRRTAYTSEQLLQLEKEFHAKKYLSLTERSQIATTLQLSEVQVKIWFQNRRAKWKRAKAGVTSGRSVSSRNVSKIVVPIPVHVNRMAVRTRYQQLEKSTSRCTAFTTELCVRGFSPVTRYRTLLTMVGVQLAADLFLGGPGVLC</sequence>
<dbReference type="PANTHER" id="PTHR24334">
    <property type="entry name" value="HOMEOBOX PROTEIN GBX"/>
    <property type="match status" value="1"/>
</dbReference>
<keyword evidence="2 5" id="KW-0238">DNA-binding</keyword>
<evidence type="ECO:0000259" key="8">
    <source>
        <dbReference type="PROSITE" id="PS50071"/>
    </source>
</evidence>
<keyword evidence="3 5" id="KW-0371">Homeobox</keyword>
<dbReference type="Gene3D" id="1.10.10.60">
    <property type="entry name" value="Homeodomain-like"/>
    <property type="match status" value="1"/>
</dbReference>
<feature type="compositionally biased region" description="Basic and acidic residues" evidence="7">
    <location>
        <begin position="17"/>
        <end position="27"/>
    </location>
</feature>
<evidence type="ECO:0000313" key="9">
    <source>
        <dbReference type="Proteomes" id="UP000694941"/>
    </source>
</evidence>
<dbReference type="PROSITE" id="PS50071">
    <property type="entry name" value="HOMEOBOX_2"/>
    <property type="match status" value="1"/>
</dbReference>
<dbReference type="Pfam" id="PF00046">
    <property type="entry name" value="Homeodomain"/>
    <property type="match status" value="1"/>
</dbReference>
<evidence type="ECO:0000256" key="6">
    <source>
        <dbReference type="RuleBase" id="RU000682"/>
    </source>
</evidence>
<proteinExistence type="predicted"/>
<feature type="region of interest" description="Disordered" evidence="7">
    <location>
        <begin position="1"/>
        <end position="54"/>
    </location>
</feature>
<evidence type="ECO:0000256" key="4">
    <source>
        <dbReference type="ARBA" id="ARBA00023242"/>
    </source>
</evidence>
<organism evidence="9 10">
    <name type="scientific">Limulus polyphemus</name>
    <name type="common">Atlantic horseshoe crab</name>
    <dbReference type="NCBI Taxonomy" id="6850"/>
    <lineage>
        <taxon>Eukaryota</taxon>
        <taxon>Metazoa</taxon>
        <taxon>Ecdysozoa</taxon>
        <taxon>Arthropoda</taxon>
        <taxon>Chelicerata</taxon>
        <taxon>Merostomata</taxon>
        <taxon>Xiphosura</taxon>
        <taxon>Limulidae</taxon>
        <taxon>Limulus</taxon>
    </lineage>
</organism>
<dbReference type="InterPro" id="IPR017970">
    <property type="entry name" value="Homeobox_CS"/>
</dbReference>
<evidence type="ECO:0000256" key="1">
    <source>
        <dbReference type="ARBA" id="ARBA00004123"/>
    </source>
</evidence>
<keyword evidence="4 5" id="KW-0539">Nucleus</keyword>
<dbReference type="CDD" id="cd00086">
    <property type="entry name" value="homeodomain"/>
    <property type="match status" value="1"/>
</dbReference>
<dbReference type="PANTHER" id="PTHR24334:SF0">
    <property type="entry name" value="HOMEOBOX PROTEIN UNPLUGGED"/>
    <property type="match status" value="1"/>
</dbReference>
<feature type="DNA-binding region" description="Homeobox" evidence="5">
    <location>
        <begin position="59"/>
        <end position="118"/>
    </location>
</feature>
<accession>A0ABM1BM92</accession>
<evidence type="ECO:0000256" key="3">
    <source>
        <dbReference type="ARBA" id="ARBA00023155"/>
    </source>
</evidence>
<feature type="compositionally biased region" description="Polar residues" evidence="7">
    <location>
        <begin position="1"/>
        <end position="16"/>
    </location>
</feature>